<name>A0A1T4WP93_9GAMM</name>
<feature type="chain" id="PRO_5011984311" evidence="3">
    <location>
        <begin position="22"/>
        <end position="1191"/>
    </location>
</feature>
<keyword evidence="6" id="KW-1185">Reference proteome</keyword>
<feature type="compositionally biased region" description="Polar residues" evidence="2">
    <location>
        <begin position="484"/>
        <end position="498"/>
    </location>
</feature>
<dbReference type="Pfam" id="PF25800">
    <property type="entry name" value="FimV_N"/>
    <property type="match status" value="1"/>
</dbReference>
<dbReference type="NCBIfam" id="TIGR03504">
    <property type="entry name" value="FimV_Cterm"/>
    <property type="match status" value="1"/>
</dbReference>
<feature type="region of interest" description="Disordered" evidence="2">
    <location>
        <begin position="702"/>
        <end position="732"/>
    </location>
</feature>
<dbReference type="EMBL" id="FUYB01000008">
    <property type="protein sequence ID" value="SKA79174.1"/>
    <property type="molecule type" value="Genomic_DNA"/>
</dbReference>
<organism evidence="5 6">
    <name type="scientific">Thiothrix eikelboomii</name>
    <dbReference type="NCBI Taxonomy" id="92487"/>
    <lineage>
        <taxon>Bacteria</taxon>
        <taxon>Pseudomonadati</taxon>
        <taxon>Pseudomonadota</taxon>
        <taxon>Gammaproteobacteria</taxon>
        <taxon>Thiotrichales</taxon>
        <taxon>Thiotrichaceae</taxon>
        <taxon>Thiothrix</taxon>
    </lineage>
</organism>
<feature type="domain" description="FimV N-terminal" evidence="4">
    <location>
        <begin position="23"/>
        <end position="129"/>
    </location>
</feature>
<dbReference type="OrthoDB" id="5298707at2"/>
<feature type="compositionally biased region" description="Polar residues" evidence="2">
    <location>
        <begin position="456"/>
        <end position="469"/>
    </location>
</feature>
<feature type="compositionally biased region" description="Pro residues" evidence="2">
    <location>
        <begin position="719"/>
        <end position="728"/>
    </location>
</feature>
<feature type="compositionally biased region" description="Polar residues" evidence="2">
    <location>
        <begin position="313"/>
        <end position="324"/>
    </location>
</feature>
<feature type="signal peptide" evidence="3">
    <location>
        <begin position="1"/>
        <end position="21"/>
    </location>
</feature>
<feature type="compositionally biased region" description="Low complexity" evidence="2">
    <location>
        <begin position="424"/>
        <end position="433"/>
    </location>
</feature>
<dbReference type="AlphaFoldDB" id="A0A1T4WP93"/>
<dbReference type="CDD" id="cd00118">
    <property type="entry name" value="LysM"/>
    <property type="match status" value="1"/>
</dbReference>
<dbReference type="STRING" id="92487.SAMN02745130_01948"/>
<dbReference type="RefSeq" id="WP_078922418.1">
    <property type="nucleotide sequence ID" value="NZ_FUYB01000008.1"/>
</dbReference>
<feature type="coiled-coil region" evidence="1">
    <location>
        <begin position="356"/>
        <end position="397"/>
    </location>
</feature>
<feature type="compositionally biased region" description="Pro residues" evidence="2">
    <location>
        <begin position="580"/>
        <end position="591"/>
    </location>
</feature>
<gene>
    <name evidence="5" type="ORF">SAMN02745130_01948</name>
</gene>
<dbReference type="InterPro" id="IPR036779">
    <property type="entry name" value="LysM_dom_sf"/>
</dbReference>
<feature type="region of interest" description="Disordered" evidence="2">
    <location>
        <begin position="541"/>
        <end position="603"/>
    </location>
</feature>
<dbReference type="NCBIfam" id="TIGR03505">
    <property type="entry name" value="FimV_core"/>
    <property type="match status" value="1"/>
</dbReference>
<proteinExistence type="predicted"/>
<dbReference type="Proteomes" id="UP000190460">
    <property type="component" value="Unassembled WGS sequence"/>
</dbReference>
<keyword evidence="3" id="KW-0732">Signal</keyword>
<evidence type="ECO:0000313" key="6">
    <source>
        <dbReference type="Proteomes" id="UP000190460"/>
    </source>
</evidence>
<evidence type="ECO:0000256" key="3">
    <source>
        <dbReference type="SAM" id="SignalP"/>
    </source>
</evidence>
<keyword evidence="1" id="KW-0175">Coiled coil</keyword>
<feature type="compositionally biased region" description="Low complexity" evidence="2">
    <location>
        <begin position="183"/>
        <end position="199"/>
    </location>
</feature>
<dbReference type="Gene3D" id="1.20.58.2200">
    <property type="match status" value="1"/>
</dbReference>
<reference evidence="6" key="1">
    <citation type="submission" date="2017-02" db="EMBL/GenBank/DDBJ databases">
        <authorList>
            <person name="Varghese N."/>
            <person name="Submissions S."/>
        </authorList>
    </citation>
    <scope>NUCLEOTIDE SEQUENCE [LARGE SCALE GENOMIC DNA]</scope>
    <source>
        <strain evidence="6">ATCC 49788</strain>
    </source>
</reference>
<sequence length="1191" mass="127514">MKKQALSIAVMIAGAYPAASSALSLGDIESNSNLNQPLRAKIELLATGAQDAQQLQVRLAPASVFNRVGIERPAFLDSLRFSTSVQNGKPVILVSSDKPITEPFVNFLLEVSWPQGQLLKEYTVMLDPPVLMQPGNTVAGSEAAVRAEPRVNGTVNRPAPVPAPVQVEPEVFAEAPAPLVAPQTARQVRVQQQPRRTATNRQAAPQRVSAPAPSANRSYRVRPGDTLFKVASQLSQPGTNIDQMMMALYRANPQAFIDGNINGLKSGVTLKAPGSRSVQSVSRAEARRQVRQHYVDWKKIRATSVASGGDSVAPSQNRPASTQRPADDNARLEVLGSKDQAGANENAVAGAGKERLADLEKELSLARESLSSQQRENTELKSRVDELEAMLRKKNRLITLRDEQLAELQKSMNGVSPVAGQVQTPTPAATPTPVEAQLDPKPAESNPAVLPPTEPEANNNSPLLNAQTPPVNPDSIPAQADGSDIQNYLGNTNNTNEVVRTDPNQLVAGNGQPTNPPINQEALGAMTPAERAAAAAAALNGGLNPAHQPNPAQSLPELNPAPSALPEQPTPAAQSVEPQPLTPTPPAPEAQPTPAASPFVDGEQSDDLMSMLSSPLAWKIGAGALLSLLLLALLARFLGKRKSTPTRKPAIKEPFEDGEFEDGFPPGRPAGEINIPDLEGDLKTAEGGHPEDDDPFGVKMGNGHGGTLTGRPVSISPDPVYPPSPKPASPEDEDEVLMEANVYIAYGLHQQAESELKKALEKHPERLEYRHKLLENYFAANNREAFDEQAQLFANSRNADRQSKLWKDVMTWGSKISPDNPLYNANAPTSGVGKLATAGAAVGAAVAGAAGLAIHQKAEADELTDEVNGFNSITKANSSISLKDDLAAALSALDEDERGVGSKLDEDEFDFNLDDFEQELKDKSGLAADDYQGYVKAGRQDFNTAETGLLADDDLDFDLDDLVAAEVAEQKIAPKSGALDQDDFEALDNFDFDAPLDLDQTPVSEAKAPQQTVDDLDEMLDMDFDDLTQSVEPPQAAASTVDLDDANNVLDFDLDQLTMDEQPVSATGKAAAALSASKPVDNVTSLNLHLDKDTGIKKILPQDTFYMAPDAVSVNPDDDWLGDIDEALSFLDMPEEELDLHEAHISTKLDLARAYLDMGDIEGARSTLEEVMVEGNDNQRREAETLLHQTG</sequence>
<dbReference type="Gene3D" id="3.10.350.10">
    <property type="entry name" value="LysM domain"/>
    <property type="match status" value="1"/>
</dbReference>
<evidence type="ECO:0000256" key="2">
    <source>
        <dbReference type="SAM" id="MobiDB-lite"/>
    </source>
</evidence>
<dbReference type="InterPro" id="IPR020011">
    <property type="entry name" value="FimV_C"/>
</dbReference>
<dbReference type="InterPro" id="IPR057840">
    <property type="entry name" value="FimV_N"/>
</dbReference>
<feature type="region of interest" description="Disordered" evidence="2">
    <location>
        <begin position="183"/>
        <end position="218"/>
    </location>
</feature>
<accession>A0A1T4WP93</accession>
<protein>
    <submittedName>
        <fullName evidence="5">FimV N-terminal domain-containing protein</fullName>
    </submittedName>
</protein>
<evidence type="ECO:0000256" key="1">
    <source>
        <dbReference type="SAM" id="Coils"/>
    </source>
</evidence>
<dbReference type="InterPro" id="IPR018392">
    <property type="entry name" value="LysM"/>
</dbReference>
<evidence type="ECO:0000313" key="5">
    <source>
        <dbReference type="EMBL" id="SKA79174.1"/>
    </source>
</evidence>
<dbReference type="PANTHER" id="PTHR48148">
    <property type="entry name" value="KERATINOCYTE PROLINE-RICH PROTEIN"/>
    <property type="match status" value="1"/>
</dbReference>
<evidence type="ECO:0000259" key="4">
    <source>
        <dbReference type="Pfam" id="PF25800"/>
    </source>
</evidence>
<feature type="region of interest" description="Disordered" evidence="2">
    <location>
        <begin position="416"/>
        <end position="498"/>
    </location>
</feature>
<dbReference type="InterPro" id="IPR038440">
    <property type="entry name" value="FimV_C_sf"/>
</dbReference>
<feature type="region of interest" description="Disordered" evidence="2">
    <location>
        <begin position="305"/>
        <end position="328"/>
    </location>
</feature>
<dbReference type="PANTHER" id="PTHR48148:SF3">
    <property type="entry name" value="KERATINOCYTE PROLINE-RICH PROTEIN"/>
    <property type="match status" value="1"/>
</dbReference>
<dbReference type="InterPro" id="IPR020012">
    <property type="entry name" value="LysM_FimV"/>
</dbReference>